<evidence type="ECO:0000313" key="1">
    <source>
        <dbReference type="EMBL" id="KAJ8883620.1"/>
    </source>
</evidence>
<reference evidence="1 2" key="1">
    <citation type="submission" date="2023-02" db="EMBL/GenBank/DDBJ databases">
        <title>LHISI_Scaffold_Assembly.</title>
        <authorList>
            <person name="Stuart O.P."/>
            <person name="Cleave R."/>
            <person name="Magrath M.J.L."/>
            <person name="Mikheyev A.S."/>
        </authorList>
    </citation>
    <scope>NUCLEOTIDE SEQUENCE [LARGE SCALE GENOMIC DNA]</scope>
    <source>
        <strain evidence="1">Daus_M_001</strain>
        <tissue evidence="1">Leg muscle</tissue>
    </source>
</reference>
<proteinExistence type="predicted"/>
<keyword evidence="2" id="KW-1185">Reference proteome</keyword>
<dbReference type="EMBL" id="JARBHB010000005">
    <property type="protein sequence ID" value="KAJ8883620.1"/>
    <property type="molecule type" value="Genomic_DNA"/>
</dbReference>
<protein>
    <submittedName>
        <fullName evidence="1">Uncharacterized protein</fullName>
    </submittedName>
</protein>
<dbReference type="Proteomes" id="UP001159363">
    <property type="component" value="Chromosome 4"/>
</dbReference>
<comment type="caution">
    <text evidence="1">The sequence shown here is derived from an EMBL/GenBank/DDBJ whole genome shotgun (WGS) entry which is preliminary data.</text>
</comment>
<accession>A0ABQ9HH12</accession>
<name>A0ABQ9HH12_9NEOP</name>
<evidence type="ECO:0000313" key="2">
    <source>
        <dbReference type="Proteomes" id="UP001159363"/>
    </source>
</evidence>
<organism evidence="1 2">
    <name type="scientific">Dryococelus australis</name>
    <dbReference type="NCBI Taxonomy" id="614101"/>
    <lineage>
        <taxon>Eukaryota</taxon>
        <taxon>Metazoa</taxon>
        <taxon>Ecdysozoa</taxon>
        <taxon>Arthropoda</taxon>
        <taxon>Hexapoda</taxon>
        <taxon>Insecta</taxon>
        <taxon>Pterygota</taxon>
        <taxon>Neoptera</taxon>
        <taxon>Polyneoptera</taxon>
        <taxon>Phasmatodea</taxon>
        <taxon>Verophasmatodea</taxon>
        <taxon>Anareolatae</taxon>
        <taxon>Phasmatidae</taxon>
        <taxon>Eurycanthinae</taxon>
        <taxon>Dryococelus</taxon>
    </lineage>
</organism>
<gene>
    <name evidence="1" type="ORF">PR048_015464</name>
</gene>
<sequence length="79" mass="8849">MYTNHKSKQCNLFPQQNFEFNTDIAACFRKFKQTLGIGNKRPTHEDAHTTVCSPGNDEETAHAADVSLAISSVFTMPMQ</sequence>